<evidence type="ECO:0008006" key="3">
    <source>
        <dbReference type="Google" id="ProtNLM"/>
    </source>
</evidence>
<protein>
    <recommendedName>
        <fullName evidence="3">HAMP domain-containing protein</fullName>
    </recommendedName>
</protein>
<dbReference type="AlphaFoldDB" id="A0A1V6C4R5"/>
<proteinExistence type="predicted"/>
<dbReference type="Proteomes" id="UP000485562">
    <property type="component" value="Unassembled WGS sequence"/>
</dbReference>
<keyword evidence="1" id="KW-0472">Membrane</keyword>
<organism evidence="2">
    <name type="scientific">candidate division TA06 bacterium ADurb.Bin131</name>
    <dbReference type="NCBI Taxonomy" id="1852827"/>
    <lineage>
        <taxon>Bacteria</taxon>
        <taxon>Bacteria division TA06</taxon>
    </lineage>
</organism>
<gene>
    <name evidence="2" type="ORF">BWX89_01585</name>
</gene>
<keyword evidence="1" id="KW-1133">Transmembrane helix</keyword>
<comment type="caution">
    <text evidence="2">The sequence shown here is derived from an EMBL/GenBank/DDBJ whole genome shotgun (WGS) entry which is preliminary data.</text>
</comment>
<dbReference type="EMBL" id="MWDQ01000147">
    <property type="protein sequence ID" value="OQB71918.1"/>
    <property type="molecule type" value="Genomic_DNA"/>
</dbReference>
<dbReference type="Gene3D" id="6.10.340.10">
    <property type="match status" value="1"/>
</dbReference>
<accession>A0A1V6C4R5</accession>
<evidence type="ECO:0000256" key="1">
    <source>
        <dbReference type="SAM" id="Phobius"/>
    </source>
</evidence>
<evidence type="ECO:0000313" key="2">
    <source>
        <dbReference type="EMBL" id="OQB71918.1"/>
    </source>
</evidence>
<keyword evidence="1" id="KW-0812">Transmembrane</keyword>
<sequence>MIKFRRRKYLINKPIQFGYFGLTAWFICLGVLLVGSLTYYFTLNTIIGQIQISTQGFDTLETINKINLLLQKKLALIFIFLVIIAAAIVIFYLHRVVGPIYRIEKTLKEIIEGKPFQTIHLRKNDNFKTLADTINTFVQYYDNRFQQIREILEKQGISDFDKIDKIRQIFKD</sequence>
<feature type="transmembrane region" description="Helical" evidence="1">
    <location>
        <begin position="74"/>
        <end position="93"/>
    </location>
</feature>
<reference evidence="2" key="1">
    <citation type="submission" date="2017-02" db="EMBL/GenBank/DDBJ databases">
        <title>Delving into the versatile metabolic prowess of the omnipresent phylum Bacteroidetes.</title>
        <authorList>
            <person name="Nobu M.K."/>
            <person name="Mei R."/>
            <person name="Narihiro T."/>
            <person name="Kuroda K."/>
            <person name="Liu W.-T."/>
        </authorList>
    </citation>
    <scope>NUCLEOTIDE SEQUENCE</scope>
    <source>
        <strain evidence="2">ADurb.Bin131</strain>
    </source>
</reference>
<name>A0A1V6C4R5_UNCT6</name>
<feature type="transmembrane region" description="Helical" evidence="1">
    <location>
        <begin position="20"/>
        <end position="41"/>
    </location>
</feature>